<reference evidence="1" key="1">
    <citation type="journal article" date="2021" name="Proc. Natl. Acad. Sci. U.S.A.">
        <title>A Catalog of Tens of Thousands of Viruses from Human Metagenomes Reveals Hidden Associations with Chronic Diseases.</title>
        <authorList>
            <person name="Tisza M.J."/>
            <person name="Buck C.B."/>
        </authorList>
    </citation>
    <scope>NUCLEOTIDE SEQUENCE</scope>
    <source>
        <strain evidence="1">Ctpbe1</strain>
    </source>
</reference>
<dbReference type="EMBL" id="BK015216">
    <property type="protein sequence ID" value="DAD96409.1"/>
    <property type="molecule type" value="Genomic_DNA"/>
</dbReference>
<organism evidence="1">
    <name type="scientific">Siphoviridae sp. ctpbe1</name>
    <dbReference type="NCBI Taxonomy" id="2826466"/>
    <lineage>
        <taxon>Viruses</taxon>
        <taxon>Duplodnaviria</taxon>
        <taxon>Heunggongvirae</taxon>
        <taxon>Uroviricota</taxon>
        <taxon>Caudoviricetes</taxon>
    </lineage>
</organism>
<evidence type="ECO:0000313" key="1">
    <source>
        <dbReference type="EMBL" id="DAD96409.1"/>
    </source>
</evidence>
<name>A0A8S5NNX3_9CAUD</name>
<protein>
    <submittedName>
        <fullName evidence="1">Uncharacterized protein</fullName>
    </submittedName>
</protein>
<accession>A0A8S5NNX3</accession>
<sequence>MIKILKQIRAVVFGAIALFLYLFGYHQAKEKADKQQIKGENNAAKIAKKARSSLSDVARVKRLHDKYKR</sequence>
<proteinExistence type="predicted"/>